<dbReference type="InterPro" id="IPR013901">
    <property type="entry name" value="Anthrone_oxy"/>
</dbReference>
<evidence type="ECO:0000313" key="3">
    <source>
        <dbReference type="Proteomes" id="UP000094819"/>
    </source>
</evidence>
<organism evidence="2 3">
    <name type="scientific">Cryptococcus wingfieldii CBS 7118</name>
    <dbReference type="NCBI Taxonomy" id="1295528"/>
    <lineage>
        <taxon>Eukaryota</taxon>
        <taxon>Fungi</taxon>
        <taxon>Dikarya</taxon>
        <taxon>Basidiomycota</taxon>
        <taxon>Agaricomycotina</taxon>
        <taxon>Tremellomycetes</taxon>
        <taxon>Tremellales</taxon>
        <taxon>Cryptococcaceae</taxon>
        <taxon>Cryptococcus</taxon>
    </lineage>
</organism>
<dbReference type="EMBL" id="AWGH01000003">
    <property type="protein sequence ID" value="ODO06305.1"/>
    <property type="molecule type" value="Genomic_DNA"/>
</dbReference>
<keyword evidence="1" id="KW-1133">Transmembrane helix</keyword>
<keyword evidence="1" id="KW-0812">Transmembrane</keyword>
<reference evidence="2 3" key="1">
    <citation type="submission" date="2016-06" db="EMBL/GenBank/DDBJ databases">
        <title>Evolution of pathogenesis and genome organization in the Tremellales.</title>
        <authorList>
            <person name="Cuomo C."/>
            <person name="Litvintseva A."/>
            <person name="Heitman J."/>
            <person name="Chen Y."/>
            <person name="Sun S."/>
            <person name="Springer D."/>
            <person name="Dromer F."/>
            <person name="Young S."/>
            <person name="Zeng Q."/>
            <person name="Chapman S."/>
            <person name="Gujja S."/>
            <person name="Saif S."/>
            <person name="Birren B."/>
        </authorList>
    </citation>
    <scope>NUCLEOTIDE SEQUENCE [LARGE SCALE GENOMIC DNA]</scope>
    <source>
        <strain evidence="2 3">CBS 7118</strain>
    </source>
</reference>
<evidence type="ECO:0000313" key="2">
    <source>
        <dbReference type="EMBL" id="ODO06305.1"/>
    </source>
</evidence>
<feature type="transmembrane region" description="Helical" evidence="1">
    <location>
        <begin position="70"/>
        <end position="88"/>
    </location>
</feature>
<dbReference type="GeneID" id="30190750"/>
<accession>A0A1E3JZT0</accession>
<protein>
    <submittedName>
        <fullName evidence="2">Uncharacterized protein</fullName>
    </submittedName>
</protein>
<name>A0A1E3JZT0_9TREE</name>
<dbReference type="RefSeq" id="XP_019034405.1">
    <property type="nucleotide sequence ID" value="XM_019173700.1"/>
</dbReference>
<dbReference type="Pfam" id="PF08592">
    <property type="entry name" value="Anthrone_oxy"/>
    <property type="match status" value="1"/>
</dbReference>
<dbReference type="AlphaFoldDB" id="A0A1E3JZT0"/>
<comment type="caution">
    <text evidence="2">The sequence shown here is derived from an EMBL/GenBank/DDBJ whole genome shotgun (WGS) entry which is preliminary data.</text>
</comment>
<proteinExistence type="predicted"/>
<keyword evidence="3" id="KW-1185">Reference proteome</keyword>
<dbReference type="Proteomes" id="UP000094819">
    <property type="component" value="Unassembled WGS sequence"/>
</dbReference>
<feature type="transmembrane region" description="Helical" evidence="1">
    <location>
        <begin position="100"/>
        <end position="123"/>
    </location>
</feature>
<evidence type="ECO:0000256" key="1">
    <source>
        <dbReference type="SAM" id="Phobius"/>
    </source>
</evidence>
<dbReference type="OrthoDB" id="5954308at2759"/>
<keyword evidence="1" id="KW-0472">Membrane</keyword>
<feature type="transmembrane region" description="Helical" evidence="1">
    <location>
        <begin position="154"/>
        <end position="173"/>
    </location>
</feature>
<gene>
    <name evidence="2" type="ORF">L198_01537</name>
</gene>
<sequence>MSSSPSMSLLALPPASITLAFGGLTTSYVFFSGLADETWGTVPLLNGRLGSIPIDDKTRVKAWNAYYDRAHVGFIGASVASMVLNLTSSYIHPSPFISKLALISGITSILVVPATFALGLMPINKRLFALNDGAEPVKDGEGKELVQRWESKHYWRFPIYAGAWVFSWAAIVYDGRA</sequence>